<dbReference type="Pfam" id="PF04733">
    <property type="entry name" value="Coatomer_E"/>
    <property type="match status" value="1"/>
</dbReference>
<keyword evidence="5 12" id="KW-0963">Cytoplasm</keyword>
<dbReference type="PANTHER" id="PTHR10805">
    <property type="entry name" value="COATOMER SUBUNIT EPSILON"/>
    <property type="match status" value="1"/>
</dbReference>
<dbReference type="FunFam" id="1.25.40.10:FF:000140">
    <property type="entry name" value="Coatomer subunit epsilon"/>
    <property type="match status" value="1"/>
</dbReference>
<comment type="subcellular location">
    <subcellularLocation>
        <location evidence="2">Cytoplasmic vesicle</location>
        <location evidence="2">COPI-coated vesicle membrane</location>
        <topology evidence="2">Peripheral membrane protein</topology>
        <orientation evidence="2">Cytoplasmic side</orientation>
    </subcellularLocation>
    <subcellularLocation>
        <location evidence="1">Golgi apparatus membrane</location>
        <topology evidence="1">Peripheral membrane protein</topology>
        <orientation evidence="1">Cytoplasmic side</orientation>
    </subcellularLocation>
</comment>
<comment type="function">
    <text evidence="11 12">The coatomer is a cytosolic protein complex that binds to dilysine motifs and reversibly associates with Golgi non-clathrin-coated vesicles, which further mediate biosynthetic protein transport from the ER, via the Golgi up to the trans Golgi network. The coatomer complex is required for budding from Golgi membranes, and is essential for the retrograde Golgi-to-ER transport of dilysine-tagged proteins.</text>
</comment>
<dbReference type="GO" id="GO:0006891">
    <property type="term" value="P:intra-Golgi vesicle-mediated transport"/>
    <property type="evidence" value="ECO:0007669"/>
    <property type="project" value="TreeGrafter"/>
</dbReference>
<keyword evidence="8 12" id="KW-0333">Golgi apparatus</keyword>
<evidence type="ECO:0000256" key="5">
    <source>
        <dbReference type="ARBA" id="ARBA00022490"/>
    </source>
</evidence>
<evidence type="ECO:0000313" key="14">
    <source>
        <dbReference type="Proteomes" id="UP000613740"/>
    </source>
</evidence>
<sequence length="288" mass="31623">MADLLFNVRNSFYLGAYNTVINEAADLDNLNEVDSIERDCFVYRSYIALGSYDLVISEIRDSAATGLLAVKLLAQYLSNKKSKDDVMATLADWLGDSACNRNSMVLLVAGMIHAHEGNYPEALKACHGSNNLELQALCVQVYLKMDRPDKAEAQVKSMSAVDDDATLTQLATAWVGQALGGAKVQEAAYVYQELGEKYNYTASLYNGRAVCYMKMGRWEDADHDLQEAFNKDAKDPDTLSNLISVGLHLGKNVARYQTQLKMVAPTHPNSKRLEAADEAFARAAASIA</sequence>
<dbReference type="SMART" id="SM00028">
    <property type="entry name" value="TPR"/>
    <property type="match status" value="1"/>
</dbReference>
<evidence type="ECO:0000256" key="10">
    <source>
        <dbReference type="ARBA" id="ARBA00023329"/>
    </source>
</evidence>
<keyword evidence="4 12" id="KW-0813">Transport</keyword>
<evidence type="ECO:0000313" key="13">
    <source>
        <dbReference type="EMBL" id="KAG2443339.1"/>
    </source>
</evidence>
<dbReference type="GO" id="GO:0005198">
    <property type="term" value="F:structural molecule activity"/>
    <property type="evidence" value="ECO:0007669"/>
    <property type="project" value="UniProtKB-UniRule"/>
</dbReference>
<evidence type="ECO:0000256" key="2">
    <source>
        <dbReference type="ARBA" id="ARBA00004347"/>
    </source>
</evidence>
<dbReference type="GO" id="GO:0000139">
    <property type="term" value="C:Golgi membrane"/>
    <property type="evidence" value="ECO:0007669"/>
    <property type="project" value="UniProtKB-SubCell"/>
</dbReference>
<gene>
    <name evidence="13" type="ORF">HYH02_009403</name>
</gene>
<dbReference type="Gene3D" id="1.25.40.10">
    <property type="entry name" value="Tetratricopeptide repeat domain"/>
    <property type="match status" value="1"/>
</dbReference>
<dbReference type="InterPro" id="IPR006822">
    <property type="entry name" value="Coatomer_esu"/>
</dbReference>
<evidence type="ECO:0000256" key="7">
    <source>
        <dbReference type="ARBA" id="ARBA00022927"/>
    </source>
</evidence>
<evidence type="ECO:0000256" key="4">
    <source>
        <dbReference type="ARBA" id="ARBA00022448"/>
    </source>
</evidence>
<evidence type="ECO:0000256" key="12">
    <source>
        <dbReference type="PIRNR" id="PIRNR016478"/>
    </source>
</evidence>
<keyword evidence="6 12" id="KW-0931">ER-Golgi transport</keyword>
<evidence type="ECO:0000256" key="6">
    <source>
        <dbReference type="ARBA" id="ARBA00022892"/>
    </source>
</evidence>
<comment type="similarity">
    <text evidence="3 12">Belongs to the COPE family.</text>
</comment>
<dbReference type="Proteomes" id="UP000613740">
    <property type="component" value="Unassembled WGS sequence"/>
</dbReference>
<keyword evidence="14" id="KW-1185">Reference proteome</keyword>
<evidence type="ECO:0000256" key="9">
    <source>
        <dbReference type="ARBA" id="ARBA00023136"/>
    </source>
</evidence>
<reference evidence="13" key="1">
    <citation type="journal article" date="2020" name="bioRxiv">
        <title>Comparative genomics of Chlamydomonas.</title>
        <authorList>
            <person name="Craig R.J."/>
            <person name="Hasan A.R."/>
            <person name="Ness R.W."/>
            <person name="Keightley P.D."/>
        </authorList>
    </citation>
    <scope>NUCLEOTIDE SEQUENCE</scope>
    <source>
        <strain evidence="13">CCAP 11/173</strain>
    </source>
</reference>
<dbReference type="PANTHER" id="PTHR10805:SF0">
    <property type="entry name" value="COATOMER SUBUNIT EPSILON"/>
    <property type="match status" value="1"/>
</dbReference>
<dbReference type="GO" id="GO:0015031">
    <property type="term" value="P:protein transport"/>
    <property type="evidence" value="ECO:0007669"/>
    <property type="project" value="UniProtKB-UniRule"/>
</dbReference>
<organism evidence="13 14">
    <name type="scientific">Chlamydomonas schloesseri</name>
    <dbReference type="NCBI Taxonomy" id="2026947"/>
    <lineage>
        <taxon>Eukaryota</taxon>
        <taxon>Viridiplantae</taxon>
        <taxon>Chlorophyta</taxon>
        <taxon>core chlorophytes</taxon>
        <taxon>Chlorophyceae</taxon>
        <taxon>CS clade</taxon>
        <taxon>Chlamydomonadales</taxon>
        <taxon>Chlamydomonadaceae</taxon>
        <taxon>Chlamydomonas</taxon>
    </lineage>
</organism>
<dbReference type="GO" id="GO:0006888">
    <property type="term" value="P:endoplasmic reticulum to Golgi vesicle-mediated transport"/>
    <property type="evidence" value="ECO:0007669"/>
    <property type="project" value="TreeGrafter"/>
</dbReference>
<accession>A0A835W9M5</accession>
<evidence type="ECO:0000256" key="3">
    <source>
        <dbReference type="ARBA" id="ARBA00008827"/>
    </source>
</evidence>
<evidence type="ECO:0000256" key="11">
    <source>
        <dbReference type="ARBA" id="ARBA00025582"/>
    </source>
</evidence>
<dbReference type="GO" id="GO:0030126">
    <property type="term" value="C:COPI vesicle coat"/>
    <property type="evidence" value="ECO:0007669"/>
    <property type="project" value="TreeGrafter"/>
</dbReference>
<evidence type="ECO:0000256" key="1">
    <source>
        <dbReference type="ARBA" id="ARBA00004255"/>
    </source>
</evidence>
<keyword evidence="9 12" id="KW-0472">Membrane</keyword>
<name>A0A835W9M5_9CHLO</name>
<dbReference type="OrthoDB" id="310217at2759"/>
<dbReference type="GO" id="GO:0006890">
    <property type="term" value="P:retrograde vesicle-mediated transport, Golgi to endoplasmic reticulum"/>
    <property type="evidence" value="ECO:0007669"/>
    <property type="project" value="UniProtKB-UniRule"/>
</dbReference>
<dbReference type="SUPFAM" id="SSF48452">
    <property type="entry name" value="TPR-like"/>
    <property type="match status" value="1"/>
</dbReference>
<proteinExistence type="inferred from homology"/>
<keyword evidence="10 12" id="KW-0968">Cytoplasmic vesicle</keyword>
<protein>
    <recommendedName>
        <fullName evidence="12">Coatomer subunit epsilon</fullName>
    </recommendedName>
</protein>
<dbReference type="AlphaFoldDB" id="A0A835W9M5"/>
<dbReference type="EMBL" id="JAEHOD010000031">
    <property type="protein sequence ID" value="KAG2443339.1"/>
    <property type="molecule type" value="Genomic_DNA"/>
</dbReference>
<dbReference type="InterPro" id="IPR019734">
    <property type="entry name" value="TPR_rpt"/>
</dbReference>
<comment type="caution">
    <text evidence="13">The sequence shown here is derived from an EMBL/GenBank/DDBJ whole genome shotgun (WGS) entry which is preliminary data.</text>
</comment>
<evidence type="ECO:0000256" key="8">
    <source>
        <dbReference type="ARBA" id="ARBA00023034"/>
    </source>
</evidence>
<dbReference type="PIRSF" id="PIRSF016478">
    <property type="entry name" value="Coatomer_esu"/>
    <property type="match status" value="1"/>
</dbReference>
<keyword evidence="7 12" id="KW-0653">Protein transport</keyword>
<dbReference type="InterPro" id="IPR011990">
    <property type="entry name" value="TPR-like_helical_dom_sf"/>
</dbReference>